<sequence length="301" mass="33747">METKILNLFKIKVLSEVCKNNSYKITAANLHITASAVSKIIKSLEGEWGIQLVNSTGNNIKLTDKARQLENGMADLLKVNDLLLKDILQLSGKHSEASIRFGSGGSHTKIVTGRLLPLVIQAFPDINFEVKANNSGEAVNAIVAGELDCGIVSGELPDSLDRHFIFDDQISLYAHRDNPLVKSSVSLNEISYPICLREKGSSTRTAVEKFLDQQHISLPVVKQTSNNDELTHHLCKTQHAMLFLPDFYYHNSHWKNEYVKIDCMELPIPIPVYFVTGKGFVFKRLKKFIQQIPFQQEILAT</sequence>
<dbReference type="RefSeq" id="WP_119408658.1">
    <property type="nucleotide sequence ID" value="NZ_CP032869.1"/>
</dbReference>
<dbReference type="EMBL" id="CP032869">
    <property type="protein sequence ID" value="AYL94951.1"/>
    <property type="molecule type" value="Genomic_DNA"/>
</dbReference>
<evidence type="ECO:0000256" key="1">
    <source>
        <dbReference type="ARBA" id="ARBA00009437"/>
    </source>
</evidence>
<protein>
    <submittedName>
        <fullName evidence="6">LysR family transcriptional regulator</fullName>
    </submittedName>
</protein>
<accession>A0A494VMQ5</accession>
<dbReference type="GO" id="GO:0000976">
    <property type="term" value="F:transcription cis-regulatory region binding"/>
    <property type="evidence" value="ECO:0007669"/>
    <property type="project" value="TreeGrafter"/>
</dbReference>
<evidence type="ECO:0000313" key="6">
    <source>
        <dbReference type="EMBL" id="AYL94951.1"/>
    </source>
</evidence>
<name>A0A494VMQ5_9SPHI</name>
<dbReference type="PANTHER" id="PTHR30126">
    <property type="entry name" value="HTH-TYPE TRANSCRIPTIONAL REGULATOR"/>
    <property type="match status" value="1"/>
</dbReference>
<dbReference type="InterPro" id="IPR036390">
    <property type="entry name" value="WH_DNA-bd_sf"/>
</dbReference>
<dbReference type="Gene3D" id="1.10.10.10">
    <property type="entry name" value="Winged helix-like DNA-binding domain superfamily/Winged helix DNA-binding domain"/>
    <property type="match status" value="1"/>
</dbReference>
<evidence type="ECO:0000256" key="4">
    <source>
        <dbReference type="ARBA" id="ARBA00023163"/>
    </source>
</evidence>
<dbReference type="AlphaFoldDB" id="A0A494VMQ5"/>
<evidence type="ECO:0000259" key="5">
    <source>
        <dbReference type="PROSITE" id="PS50931"/>
    </source>
</evidence>
<reference evidence="6 7" key="1">
    <citation type="submission" date="2018-10" db="EMBL/GenBank/DDBJ databases">
        <title>Genome sequencing of Mucilaginibacter sp. HYN0043.</title>
        <authorList>
            <person name="Kim M."/>
            <person name="Yi H."/>
        </authorList>
    </citation>
    <scope>NUCLEOTIDE SEQUENCE [LARGE SCALE GENOMIC DNA]</scope>
    <source>
        <strain evidence="6 7">HYN0043</strain>
    </source>
</reference>
<dbReference type="InterPro" id="IPR005119">
    <property type="entry name" value="LysR_subst-bd"/>
</dbReference>
<dbReference type="SUPFAM" id="SSF53850">
    <property type="entry name" value="Periplasmic binding protein-like II"/>
    <property type="match status" value="1"/>
</dbReference>
<dbReference type="Pfam" id="PF03466">
    <property type="entry name" value="LysR_substrate"/>
    <property type="match status" value="1"/>
</dbReference>
<evidence type="ECO:0000313" key="7">
    <source>
        <dbReference type="Proteomes" id="UP000270046"/>
    </source>
</evidence>
<dbReference type="KEGG" id="muh:HYN43_006420"/>
<dbReference type="InterPro" id="IPR000847">
    <property type="entry name" value="LysR_HTH_N"/>
</dbReference>
<keyword evidence="3" id="KW-0238">DNA-binding</keyword>
<dbReference type="Gene3D" id="3.40.190.290">
    <property type="match status" value="1"/>
</dbReference>
<gene>
    <name evidence="6" type="ORF">HYN43_006420</name>
</gene>
<dbReference type="SUPFAM" id="SSF46785">
    <property type="entry name" value="Winged helix' DNA-binding domain"/>
    <property type="match status" value="1"/>
</dbReference>
<keyword evidence="4" id="KW-0804">Transcription</keyword>
<comment type="similarity">
    <text evidence="1">Belongs to the LysR transcriptional regulatory family.</text>
</comment>
<evidence type="ECO:0000256" key="3">
    <source>
        <dbReference type="ARBA" id="ARBA00023125"/>
    </source>
</evidence>
<dbReference type="Pfam" id="PF00126">
    <property type="entry name" value="HTH_1"/>
    <property type="match status" value="1"/>
</dbReference>
<feature type="domain" description="HTH lysR-type" evidence="5">
    <location>
        <begin position="6"/>
        <end position="63"/>
    </location>
</feature>
<proteinExistence type="inferred from homology"/>
<dbReference type="GO" id="GO:0003700">
    <property type="term" value="F:DNA-binding transcription factor activity"/>
    <property type="evidence" value="ECO:0007669"/>
    <property type="project" value="InterPro"/>
</dbReference>
<dbReference type="CDD" id="cd05466">
    <property type="entry name" value="PBP2_LTTR_substrate"/>
    <property type="match status" value="1"/>
</dbReference>
<dbReference type="OrthoDB" id="9803735at2"/>
<evidence type="ECO:0000256" key="2">
    <source>
        <dbReference type="ARBA" id="ARBA00023015"/>
    </source>
</evidence>
<dbReference type="PANTHER" id="PTHR30126:SF40">
    <property type="entry name" value="HTH-TYPE TRANSCRIPTIONAL REGULATOR GLTR"/>
    <property type="match status" value="1"/>
</dbReference>
<keyword evidence="7" id="KW-1185">Reference proteome</keyword>
<dbReference type="PROSITE" id="PS50931">
    <property type="entry name" value="HTH_LYSR"/>
    <property type="match status" value="1"/>
</dbReference>
<organism evidence="6 7">
    <name type="scientific">Mucilaginibacter celer</name>
    <dbReference type="NCBI Taxonomy" id="2305508"/>
    <lineage>
        <taxon>Bacteria</taxon>
        <taxon>Pseudomonadati</taxon>
        <taxon>Bacteroidota</taxon>
        <taxon>Sphingobacteriia</taxon>
        <taxon>Sphingobacteriales</taxon>
        <taxon>Sphingobacteriaceae</taxon>
        <taxon>Mucilaginibacter</taxon>
    </lineage>
</organism>
<dbReference type="Proteomes" id="UP000270046">
    <property type="component" value="Chromosome"/>
</dbReference>
<dbReference type="InterPro" id="IPR036388">
    <property type="entry name" value="WH-like_DNA-bd_sf"/>
</dbReference>
<keyword evidence="2" id="KW-0805">Transcription regulation</keyword>